<dbReference type="Gene3D" id="3.30.2300.10">
    <property type="entry name" value="THUMP superfamily"/>
    <property type="match status" value="1"/>
</dbReference>
<dbReference type="GO" id="GO:0006400">
    <property type="term" value="P:tRNA modification"/>
    <property type="evidence" value="ECO:0007669"/>
    <property type="project" value="InterPro"/>
</dbReference>
<organism evidence="4 5">
    <name type="scientific">Morella rubra</name>
    <name type="common">Chinese bayberry</name>
    <dbReference type="NCBI Taxonomy" id="262757"/>
    <lineage>
        <taxon>Eukaryota</taxon>
        <taxon>Viridiplantae</taxon>
        <taxon>Streptophyta</taxon>
        <taxon>Embryophyta</taxon>
        <taxon>Tracheophyta</taxon>
        <taxon>Spermatophyta</taxon>
        <taxon>Magnoliopsida</taxon>
        <taxon>eudicotyledons</taxon>
        <taxon>Gunneridae</taxon>
        <taxon>Pentapetalae</taxon>
        <taxon>rosids</taxon>
        <taxon>fabids</taxon>
        <taxon>Fagales</taxon>
        <taxon>Myricaceae</taxon>
        <taxon>Morella</taxon>
    </lineage>
</organism>
<dbReference type="FunFam" id="3.30.2300.10:FF:000001">
    <property type="entry name" value="THUMP domain-containing protein 1"/>
    <property type="match status" value="1"/>
</dbReference>
<dbReference type="SMART" id="SM00981">
    <property type="entry name" value="THUMP"/>
    <property type="match status" value="1"/>
</dbReference>
<dbReference type="CDD" id="cd11717">
    <property type="entry name" value="THUMP_THUMPD1_like"/>
    <property type="match status" value="1"/>
</dbReference>
<feature type="region of interest" description="Disordered" evidence="2">
    <location>
        <begin position="24"/>
        <end position="127"/>
    </location>
</feature>
<dbReference type="InterPro" id="IPR040183">
    <property type="entry name" value="THUMPD1-like"/>
</dbReference>
<sequence>MRRSKILFCCFSPSQFYEELVHGKDSGVKVAELSSKPLNKKIKFSDSESSSSDDDNEEQEAEEENEKNSGTSQDDIASHKGILNQECDPHTTDGGNHGNWTQEKTNGIEGDAKNHEEQPKETEQPLAKKQCLEADASEHVIHEKVEEKSIDKLIEAELEELADKNKNPLPCPPTVKSPLFILRILPIEVACYTSEEEISKAIKPLVAQYFPMETQDPQKFAVLFESRANTGIDRMKIINAVAKSVPGPHKVDLNHPDKTIVVEIIKTLCLIGVVEKYKELAKYNLRQLTSPKP</sequence>
<reference evidence="4 5" key="1">
    <citation type="journal article" date="2019" name="Plant Biotechnol. J.">
        <title>The red bayberry genome and genetic basis of sex determination.</title>
        <authorList>
            <person name="Jia H.M."/>
            <person name="Jia H.J."/>
            <person name="Cai Q.L."/>
            <person name="Wang Y."/>
            <person name="Zhao H.B."/>
            <person name="Yang W.F."/>
            <person name="Wang G.Y."/>
            <person name="Li Y.H."/>
            <person name="Zhan D.L."/>
            <person name="Shen Y.T."/>
            <person name="Niu Q.F."/>
            <person name="Chang L."/>
            <person name="Qiu J."/>
            <person name="Zhao L."/>
            <person name="Xie H.B."/>
            <person name="Fu W.Y."/>
            <person name="Jin J."/>
            <person name="Li X.W."/>
            <person name="Jiao Y."/>
            <person name="Zhou C.C."/>
            <person name="Tu T."/>
            <person name="Chai C.Y."/>
            <person name="Gao J.L."/>
            <person name="Fan L.J."/>
            <person name="van de Weg E."/>
            <person name="Wang J.Y."/>
            <person name="Gao Z.S."/>
        </authorList>
    </citation>
    <scope>NUCLEOTIDE SEQUENCE [LARGE SCALE GENOMIC DNA]</scope>
    <source>
        <tissue evidence="4">Leaves</tissue>
    </source>
</reference>
<dbReference type="PROSITE" id="PS51165">
    <property type="entry name" value="THUMP"/>
    <property type="match status" value="1"/>
</dbReference>
<dbReference type="InterPro" id="IPR004114">
    <property type="entry name" value="THUMP_dom"/>
</dbReference>
<keyword evidence="5" id="KW-1185">Reference proteome</keyword>
<comment type="caution">
    <text evidence="4">The sequence shown here is derived from an EMBL/GenBank/DDBJ whole genome shotgun (WGS) entry which is preliminary data.</text>
</comment>
<dbReference type="OrthoDB" id="367221at2759"/>
<evidence type="ECO:0000259" key="3">
    <source>
        <dbReference type="PROSITE" id="PS51165"/>
    </source>
</evidence>
<evidence type="ECO:0000313" key="4">
    <source>
        <dbReference type="EMBL" id="KAB1228007.1"/>
    </source>
</evidence>
<dbReference type="SUPFAM" id="SSF143437">
    <property type="entry name" value="THUMP domain-like"/>
    <property type="match status" value="1"/>
</dbReference>
<dbReference type="PANTHER" id="PTHR13452:SF10">
    <property type="entry name" value="THUMP DOMAIN-CONTAINING PROTEIN 1"/>
    <property type="match status" value="1"/>
</dbReference>
<gene>
    <name evidence="4" type="ORF">CJ030_MR1G022994</name>
</gene>
<accession>A0A6A1WWD4</accession>
<feature type="compositionally biased region" description="Basic and acidic residues" evidence="2">
    <location>
        <begin position="110"/>
        <end position="123"/>
    </location>
</feature>
<keyword evidence="1" id="KW-0694">RNA-binding</keyword>
<evidence type="ECO:0000313" key="5">
    <source>
        <dbReference type="Proteomes" id="UP000516437"/>
    </source>
</evidence>
<proteinExistence type="predicted"/>
<name>A0A6A1WWD4_9ROSI</name>
<evidence type="ECO:0000256" key="2">
    <source>
        <dbReference type="SAM" id="MobiDB-lite"/>
    </source>
</evidence>
<dbReference type="AlphaFoldDB" id="A0A6A1WWD4"/>
<evidence type="ECO:0000256" key="1">
    <source>
        <dbReference type="PROSITE-ProRule" id="PRU00529"/>
    </source>
</evidence>
<dbReference type="PANTHER" id="PTHR13452">
    <property type="entry name" value="THUMP DOMAIN CONTAINING PROTEIN 1-RELATED"/>
    <property type="match status" value="1"/>
</dbReference>
<dbReference type="EMBL" id="RXIC02000019">
    <property type="protein sequence ID" value="KAB1228007.1"/>
    <property type="molecule type" value="Genomic_DNA"/>
</dbReference>
<feature type="compositionally biased region" description="Acidic residues" evidence="2">
    <location>
        <begin position="51"/>
        <end position="65"/>
    </location>
</feature>
<feature type="domain" description="THUMP" evidence="3">
    <location>
        <begin position="169"/>
        <end position="275"/>
    </location>
</feature>
<dbReference type="GO" id="GO:0003723">
    <property type="term" value="F:RNA binding"/>
    <property type="evidence" value="ECO:0007669"/>
    <property type="project" value="UniProtKB-UniRule"/>
</dbReference>
<protein>
    <recommendedName>
        <fullName evidence="3">THUMP domain-containing protein</fullName>
    </recommendedName>
</protein>
<dbReference type="Proteomes" id="UP000516437">
    <property type="component" value="Chromosome 1"/>
</dbReference>
<dbReference type="Pfam" id="PF02926">
    <property type="entry name" value="THUMP"/>
    <property type="match status" value="1"/>
</dbReference>